<dbReference type="Proteomes" id="UP000244090">
    <property type="component" value="Unassembled WGS sequence"/>
</dbReference>
<dbReference type="Gene3D" id="1.10.10.60">
    <property type="entry name" value="Homeodomain-like"/>
    <property type="match status" value="1"/>
</dbReference>
<dbReference type="CDD" id="cd00156">
    <property type="entry name" value="REC"/>
    <property type="match status" value="1"/>
</dbReference>
<keyword evidence="7" id="KW-0812">Transmembrane</keyword>
<keyword evidence="4" id="KW-0805">Transcription regulation</keyword>
<dbReference type="Pfam" id="PF00072">
    <property type="entry name" value="Response_reg"/>
    <property type="match status" value="1"/>
</dbReference>
<feature type="domain" description="Response regulatory" evidence="10">
    <location>
        <begin position="654"/>
        <end position="769"/>
    </location>
</feature>
<dbReference type="Gene3D" id="1.10.287.130">
    <property type="match status" value="1"/>
</dbReference>
<dbReference type="GO" id="GO:0003700">
    <property type="term" value="F:DNA-binding transcription factor activity"/>
    <property type="evidence" value="ECO:0007669"/>
    <property type="project" value="InterPro"/>
</dbReference>
<evidence type="ECO:0000256" key="1">
    <source>
        <dbReference type="ARBA" id="ARBA00000085"/>
    </source>
</evidence>
<dbReference type="InterPro" id="IPR003594">
    <property type="entry name" value="HATPase_dom"/>
</dbReference>
<dbReference type="SUPFAM" id="SSF46689">
    <property type="entry name" value="Homeodomain-like"/>
    <property type="match status" value="1"/>
</dbReference>
<dbReference type="SMART" id="SM00448">
    <property type="entry name" value="REC"/>
    <property type="match status" value="1"/>
</dbReference>
<dbReference type="SUPFAM" id="SSF48452">
    <property type="entry name" value="TPR-like"/>
    <property type="match status" value="1"/>
</dbReference>
<dbReference type="InterPro" id="IPR001789">
    <property type="entry name" value="Sig_transdc_resp-reg_receiver"/>
</dbReference>
<organism evidence="11 12">
    <name type="scientific">Kordia periserrulae</name>
    <dbReference type="NCBI Taxonomy" id="701523"/>
    <lineage>
        <taxon>Bacteria</taxon>
        <taxon>Pseudomonadati</taxon>
        <taxon>Bacteroidota</taxon>
        <taxon>Flavobacteriia</taxon>
        <taxon>Flavobacteriales</taxon>
        <taxon>Flavobacteriaceae</taxon>
        <taxon>Kordia</taxon>
    </lineage>
</organism>
<reference evidence="11 12" key="1">
    <citation type="submission" date="2018-04" db="EMBL/GenBank/DDBJ databases">
        <title>Genomic Encyclopedia of Archaeal and Bacterial Type Strains, Phase II (KMG-II): from individual species to whole genera.</title>
        <authorList>
            <person name="Goeker M."/>
        </authorList>
    </citation>
    <scope>NUCLEOTIDE SEQUENCE [LARGE SCALE GENOMIC DNA]</scope>
    <source>
        <strain evidence="11 12">DSM 25731</strain>
    </source>
</reference>
<evidence type="ECO:0000313" key="11">
    <source>
        <dbReference type="EMBL" id="PTX62873.1"/>
    </source>
</evidence>
<dbReference type="SUPFAM" id="SSF47384">
    <property type="entry name" value="Homodimeric domain of signal transducing histidine kinase"/>
    <property type="match status" value="1"/>
</dbReference>
<evidence type="ECO:0000256" key="5">
    <source>
        <dbReference type="ARBA" id="ARBA00023163"/>
    </source>
</evidence>
<dbReference type="InterPro" id="IPR011990">
    <property type="entry name" value="TPR-like_helical_dom_sf"/>
</dbReference>
<evidence type="ECO:0000256" key="3">
    <source>
        <dbReference type="ARBA" id="ARBA00022553"/>
    </source>
</evidence>
<dbReference type="InterPro" id="IPR036097">
    <property type="entry name" value="HisK_dim/P_sf"/>
</dbReference>
<comment type="catalytic activity">
    <reaction evidence="1">
        <text>ATP + protein L-histidine = ADP + protein N-phospho-L-histidine.</text>
        <dbReference type="EC" id="2.7.13.3"/>
    </reaction>
</comment>
<dbReference type="GO" id="GO:0043565">
    <property type="term" value="F:sequence-specific DNA binding"/>
    <property type="evidence" value="ECO:0007669"/>
    <property type="project" value="InterPro"/>
</dbReference>
<keyword evidence="3 6" id="KW-0597">Phosphoprotein</keyword>
<dbReference type="SMART" id="SM00342">
    <property type="entry name" value="HTH_ARAC"/>
    <property type="match status" value="1"/>
</dbReference>
<dbReference type="PRINTS" id="PR00344">
    <property type="entry name" value="BCTRLSENSOR"/>
</dbReference>
<protein>
    <recommendedName>
        <fullName evidence="2">histidine kinase</fullName>
        <ecNumber evidence="2">2.7.13.3</ecNumber>
    </recommendedName>
</protein>
<dbReference type="Gene3D" id="3.40.50.2300">
    <property type="match status" value="1"/>
</dbReference>
<dbReference type="Pfam" id="PF02518">
    <property type="entry name" value="HATPase_c"/>
    <property type="match status" value="1"/>
</dbReference>
<keyword evidence="5" id="KW-0804">Transcription</keyword>
<keyword evidence="12" id="KW-1185">Reference proteome</keyword>
<dbReference type="SUPFAM" id="SSF52172">
    <property type="entry name" value="CheY-like"/>
    <property type="match status" value="1"/>
</dbReference>
<dbReference type="InterPro" id="IPR003661">
    <property type="entry name" value="HisK_dim/P_dom"/>
</dbReference>
<keyword evidence="7" id="KW-0472">Membrane</keyword>
<sequence>MLNDVSAVSLDTTLKRADRILNFFEKELSSIHHLYSDSSKIYAKTLLFLLNIYDGKKEYDSVQHYYEKIENNLLDPEVLGNAALYKANEKLFKKKYFESIRSLQKALDYFKSIHATDKEIVTYLKLSKIYKKIKSTALYKEADAVLMNHYLPKPISALLKSQILINHASYIAFIGDTDAAINVLKTLNVDDFNSDARILKEYYTAFKRCYLKSNQTDSARVYINKIRELKSVAQPEDKAIENIYLAIIALKEQNYKQALRYVEIAQNDSAFTYVAQSEVLKLHRVVYMSHKALGNYKKAFKALENFHSIRDSIKSFNLNLNAAILNFKLNQNRKIKELHEINAMNTVKMEGNKKFYIFSTLLISASVLILIFLIILHKRKKKRLKLQYENEKMKEVAVIKNNFIENLSHEIRTPITITLGYLRLITKTMDYSKIVEYANLTIRNNEQIVTMLDNFLSLLKQDKNPIESRKTSKKMEVFLRESTFAFQGVAEIKGVYLYYKSNIKTDQEIEFHYDDLHKIINNIMSNALKYTSPTYGIYVHTFIDKKGLNIIVKDEGIGIDKKEQKLIFNRFYQTKNNLTNGGFGIGLSLVYELVTKLNGTIKLDSKKNVGSVFTIQLPLTVENTLLYIDEKKQEYQSISKPEITIPDEKNNLPQVLIVDDNIEMIGYLKDLLEPSLTCTFAFDGAQALAFAKKKQYDLILTDLRMPLLDGYQLKAELQQLKNYENTPFIVMTSSAKEYLEHKKEEYGINDYLIKPFDSIELLTRINYHLEKNIYKKQLQSLENELITFNGPHAEFMEKVNAIILENINKKEFTIHKLAKQCGYSHKQFTKIVQNKTGMTPVKVILEVRLRKAYELIVTKQYQSINEVLYAVGLNSRSYFNKVFQKRFGVKPGKLIKKLKTKVVVQ</sequence>
<dbReference type="EC" id="2.7.13.3" evidence="2"/>
<dbReference type="EMBL" id="QBKT01000002">
    <property type="protein sequence ID" value="PTX62873.1"/>
    <property type="molecule type" value="Genomic_DNA"/>
</dbReference>
<dbReference type="InterPro" id="IPR018060">
    <property type="entry name" value="HTH_AraC"/>
</dbReference>
<dbReference type="SMART" id="SM00387">
    <property type="entry name" value="HATPase_c"/>
    <property type="match status" value="1"/>
</dbReference>
<evidence type="ECO:0000259" key="9">
    <source>
        <dbReference type="PROSITE" id="PS50109"/>
    </source>
</evidence>
<feature type="modified residue" description="4-aspartylphosphate" evidence="6">
    <location>
        <position position="702"/>
    </location>
</feature>
<dbReference type="PANTHER" id="PTHR43547:SF2">
    <property type="entry name" value="HYBRID SIGNAL TRANSDUCTION HISTIDINE KINASE C"/>
    <property type="match status" value="1"/>
</dbReference>
<dbReference type="SMART" id="SM00388">
    <property type="entry name" value="HisKA"/>
    <property type="match status" value="1"/>
</dbReference>
<dbReference type="PROSITE" id="PS50109">
    <property type="entry name" value="HIS_KIN"/>
    <property type="match status" value="1"/>
</dbReference>
<evidence type="ECO:0000259" key="10">
    <source>
        <dbReference type="PROSITE" id="PS50110"/>
    </source>
</evidence>
<evidence type="ECO:0000256" key="6">
    <source>
        <dbReference type="PROSITE-ProRule" id="PRU00169"/>
    </source>
</evidence>
<feature type="transmembrane region" description="Helical" evidence="7">
    <location>
        <begin position="355"/>
        <end position="376"/>
    </location>
</feature>
<name>A0A2T6C3K8_9FLAO</name>
<evidence type="ECO:0000256" key="2">
    <source>
        <dbReference type="ARBA" id="ARBA00012438"/>
    </source>
</evidence>
<gene>
    <name evidence="11" type="ORF">C8N46_102273</name>
</gene>
<keyword evidence="7" id="KW-1133">Transmembrane helix</keyword>
<dbReference type="AlphaFoldDB" id="A0A2T6C3K8"/>
<dbReference type="InterPro" id="IPR009057">
    <property type="entry name" value="Homeodomain-like_sf"/>
</dbReference>
<dbReference type="Pfam" id="PF12833">
    <property type="entry name" value="HTH_18"/>
    <property type="match status" value="1"/>
</dbReference>
<evidence type="ECO:0000313" key="12">
    <source>
        <dbReference type="Proteomes" id="UP000244090"/>
    </source>
</evidence>
<evidence type="ECO:0000256" key="4">
    <source>
        <dbReference type="ARBA" id="ARBA00023015"/>
    </source>
</evidence>
<comment type="caution">
    <text evidence="11">The sequence shown here is derived from an EMBL/GenBank/DDBJ whole genome shotgun (WGS) entry which is preliminary data.</text>
</comment>
<accession>A0A2T6C3K8</accession>
<dbReference type="Gene3D" id="3.30.565.10">
    <property type="entry name" value="Histidine kinase-like ATPase, C-terminal domain"/>
    <property type="match status" value="1"/>
</dbReference>
<dbReference type="InterPro" id="IPR005467">
    <property type="entry name" value="His_kinase_dom"/>
</dbReference>
<proteinExistence type="predicted"/>
<dbReference type="SUPFAM" id="SSF55874">
    <property type="entry name" value="ATPase domain of HSP90 chaperone/DNA topoisomerase II/histidine kinase"/>
    <property type="match status" value="1"/>
</dbReference>
<dbReference type="CDD" id="cd00082">
    <property type="entry name" value="HisKA"/>
    <property type="match status" value="1"/>
</dbReference>
<dbReference type="Pfam" id="PF00512">
    <property type="entry name" value="HisKA"/>
    <property type="match status" value="1"/>
</dbReference>
<dbReference type="InterPro" id="IPR004358">
    <property type="entry name" value="Sig_transdc_His_kin-like_C"/>
</dbReference>
<dbReference type="PROSITE" id="PS50110">
    <property type="entry name" value="RESPONSE_REGULATORY"/>
    <property type="match status" value="1"/>
</dbReference>
<dbReference type="PROSITE" id="PS01124">
    <property type="entry name" value="HTH_ARAC_FAMILY_2"/>
    <property type="match status" value="1"/>
</dbReference>
<evidence type="ECO:0000259" key="8">
    <source>
        <dbReference type="PROSITE" id="PS01124"/>
    </source>
</evidence>
<dbReference type="PANTHER" id="PTHR43547">
    <property type="entry name" value="TWO-COMPONENT HISTIDINE KINASE"/>
    <property type="match status" value="1"/>
</dbReference>
<dbReference type="InterPro" id="IPR036890">
    <property type="entry name" value="HATPase_C_sf"/>
</dbReference>
<feature type="domain" description="HTH araC/xylS-type" evidence="8">
    <location>
        <begin position="797"/>
        <end position="897"/>
    </location>
</feature>
<dbReference type="GO" id="GO:0000155">
    <property type="term" value="F:phosphorelay sensor kinase activity"/>
    <property type="evidence" value="ECO:0007669"/>
    <property type="project" value="InterPro"/>
</dbReference>
<feature type="domain" description="Histidine kinase" evidence="9">
    <location>
        <begin position="406"/>
        <end position="621"/>
    </location>
</feature>
<dbReference type="InterPro" id="IPR011006">
    <property type="entry name" value="CheY-like_superfamily"/>
</dbReference>
<evidence type="ECO:0000256" key="7">
    <source>
        <dbReference type="SAM" id="Phobius"/>
    </source>
</evidence>